<evidence type="ECO:0000256" key="6">
    <source>
        <dbReference type="SAM" id="Phobius"/>
    </source>
</evidence>
<organism evidence="8 9">
    <name type="scientific">Carnegiea gigantea</name>
    <dbReference type="NCBI Taxonomy" id="171969"/>
    <lineage>
        <taxon>Eukaryota</taxon>
        <taxon>Viridiplantae</taxon>
        <taxon>Streptophyta</taxon>
        <taxon>Embryophyta</taxon>
        <taxon>Tracheophyta</taxon>
        <taxon>Spermatophyta</taxon>
        <taxon>Magnoliopsida</taxon>
        <taxon>eudicotyledons</taxon>
        <taxon>Gunneridae</taxon>
        <taxon>Pentapetalae</taxon>
        <taxon>Caryophyllales</taxon>
        <taxon>Cactineae</taxon>
        <taxon>Cactaceae</taxon>
        <taxon>Cactoideae</taxon>
        <taxon>Echinocereeae</taxon>
        <taxon>Carnegiea</taxon>
    </lineage>
</organism>
<protein>
    <recommendedName>
        <fullName evidence="5">Endopeptidase S2P</fullName>
    </recommendedName>
</protein>
<feature type="transmembrane region" description="Helical" evidence="6">
    <location>
        <begin position="119"/>
        <end position="138"/>
    </location>
</feature>
<accession>A0A9Q1KUE2</accession>
<dbReference type="Proteomes" id="UP001153076">
    <property type="component" value="Unassembled WGS sequence"/>
</dbReference>
<evidence type="ECO:0000313" key="9">
    <source>
        <dbReference type="Proteomes" id="UP001153076"/>
    </source>
</evidence>
<dbReference type="PANTHER" id="PTHR13325:SF3">
    <property type="entry name" value="MEMBRANE-BOUND TRANSCRIPTION FACTOR SITE-2 PROTEASE"/>
    <property type="match status" value="1"/>
</dbReference>
<reference evidence="8" key="1">
    <citation type="submission" date="2022-04" db="EMBL/GenBank/DDBJ databases">
        <title>Carnegiea gigantea Genome sequencing and assembly v2.</title>
        <authorList>
            <person name="Copetti D."/>
            <person name="Sanderson M.J."/>
            <person name="Burquez A."/>
            <person name="Wojciechowski M.F."/>
        </authorList>
    </citation>
    <scope>NUCLEOTIDE SEQUENCE</scope>
    <source>
        <strain evidence="8">SGP5-SGP5p</strain>
        <tissue evidence="8">Aerial part</tissue>
    </source>
</reference>
<feature type="transmembrane region" description="Helical" evidence="6">
    <location>
        <begin position="55"/>
        <end position="78"/>
    </location>
</feature>
<dbReference type="GO" id="GO:0004222">
    <property type="term" value="F:metalloendopeptidase activity"/>
    <property type="evidence" value="ECO:0007669"/>
    <property type="project" value="InterPro"/>
</dbReference>
<dbReference type="EMBL" id="JAKOGI010000025">
    <property type="protein sequence ID" value="KAJ8449016.1"/>
    <property type="molecule type" value="Genomic_DNA"/>
</dbReference>
<dbReference type="GO" id="GO:0012505">
    <property type="term" value="C:endomembrane system"/>
    <property type="evidence" value="ECO:0007669"/>
    <property type="project" value="UniProtKB-SubCell"/>
</dbReference>
<keyword evidence="9" id="KW-1185">Reference proteome</keyword>
<comment type="subcellular location">
    <subcellularLocation>
        <location evidence="1">Endomembrane system</location>
        <topology evidence="1">Multi-pass membrane protein</topology>
    </subcellularLocation>
</comment>
<dbReference type="InterPro" id="IPR001193">
    <property type="entry name" value="MBTPS2"/>
</dbReference>
<gene>
    <name evidence="8" type="ORF">Cgig2_004071</name>
</gene>
<dbReference type="OrthoDB" id="69989at2759"/>
<dbReference type="GO" id="GO:1905897">
    <property type="term" value="P:regulation of response to endoplasmic reticulum stress"/>
    <property type="evidence" value="ECO:0007669"/>
    <property type="project" value="TreeGrafter"/>
</dbReference>
<sequence>MEGRVRRFRRRARAQTLLPLRSTRLSNTISCWYCDLKISSLNEPLYRFGQKHARFLRLWFTVGIGFSLSVLFGVAVVLTWESVTTLFLPYGSMTSDLFSSILFGFNPSVFIFKMSLIDVGYLIASTMISVAAHEFGHAVAAASEGIQLEYIAIFLAVLFPGALVAFNYELLQAKPHATALRVYCAGIWHNAVVSQLGFVYQQSIWPFLNFVRDQWIAHLKANLLGHMLSVVQLADWHYCCCLQSFLLSTYMVLDVPSSSPLSGYLSPSDVIMSLNGIKIRNSREWMEMAILLEKQTLAGTEPMKGFLRVNRGMIHCAPSSLVQKSERISFMMNQTSCPREHIAFVSIRCSDFSADFAGSGEYDFQKISDHGYCLSYADVAKLMNCGSLRTSADGRSNCICSENGQCVSPVQMPGITWAEIAYRRPYSHQCMKLEKNVTEPAENSDSGEGCHKTFLYMGDVISMARSVRLTSFQPRFTSMFGAYVPDIFEKIFACTFQVSVALALLNSLPVYFLDGESILEVCSCYITFLSPGKRRLCVQACLFGGSIMSCLVFLKFVFIRFW</sequence>
<evidence type="ECO:0000256" key="3">
    <source>
        <dbReference type="ARBA" id="ARBA00022989"/>
    </source>
</evidence>
<feature type="domain" description="Peptidase M50" evidence="7">
    <location>
        <begin position="122"/>
        <end position="522"/>
    </location>
</feature>
<evidence type="ECO:0000256" key="4">
    <source>
        <dbReference type="ARBA" id="ARBA00023136"/>
    </source>
</evidence>
<dbReference type="AlphaFoldDB" id="A0A9Q1KUE2"/>
<dbReference type="PRINTS" id="PR01000">
    <property type="entry name" value="SREBPS2PTASE"/>
</dbReference>
<evidence type="ECO:0000259" key="7">
    <source>
        <dbReference type="Pfam" id="PF02163"/>
    </source>
</evidence>
<keyword evidence="4 6" id="KW-0472">Membrane</keyword>
<evidence type="ECO:0000256" key="1">
    <source>
        <dbReference type="ARBA" id="ARBA00004127"/>
    </source>
</evidence>
<dbReference type="Pfam" id="PF02163">
    <property type="entry name" value="Peptidase_M50"/>
    <property type="match status" value="1"/>
</dbReference>
<keyword evidence="2 6" id="KW-0812">Transmembrane</keyword>
<evidence type="ECO:0000256" key="2">
    <source>
        <dbReference type="ARBA" id="ARBA00022692"/>
    </source>
</evidence>
<dbReference type="GO" id="GO:0031293">
    <property type="term" value="P:membrane protein intracellular domain proteolysis"/>
    <property type="evidence" value="ECO:0007669"/>
    <property type="project" value="TreeGrafter"/>
</dbReference>
<feature type="transmembrane region" description="Helical" evidence="6">
    <location>
        <begin position="150"/>
        <end position="171"/>
    </location>
</feature>
<feature type="transmembrane region" description="Helical" evidence="6">
    <location>
        <begin position="90"/>
        <end position="112"/>
    </location>
</feature>
<dbReference type="GO" id="GO:0016020">
    <property type="term" value="C:membrane"/>
    <property type="evidence" value="ECO:0007669"/>
    <property type="project" value="InterPro"/>
</dbReference>
<feature type="transmembrane region" description="Helical" evidence="6">
    <location>
        <begin position="536"/>
        <end position="559"/>
    </location>
</feature>
<evidence type="ECO:0000313" key="8">
    <source>
        <dbReference type="EMBL" id="KAJ8449016.1"/>
    </source>
</evidence>
<comment type="caution">
    <text evidence="8">The sequence shown here is derived from an EMBL/GenBank/DDBJ whole genome shotgun (WGS) entry which is preliminary data.</text>
</comment>
<keyword evidence="3 6" id="KW-1133">Transmembrane helix</keyword>
<dbReference type="InterPro" id="IPR008915">
    <property type="entry name" value="Peptidase_M50"/>
</dbReference>
<dbReference type="GO" id="GO:0005737">
    <property type="term" value="C:cytoplasm"/>
    <property type="evidence" value="ECO:0007669"/>
    <property type="project" value="TreeGrafter"/>
</dbReference>
<name>A0A9Q1KUE2_9CARY</name>
<evidence type="ECO:0000256" key="5">
    <source>
        <dbReference type="ARBA" id="ARBA00032658"/>
    </source>
</evidence>
<dbReference type="PANTHER" id="PTHR13325">
    <property type="entry name" value="PROTEASE M50 MEMBRANE-BOUND TRANSCRIPTION FACTOR SITE 2 PROTEASE"/>
    <property type="match status" value="1"/>
</dbReference>
<proteinExistence type="predicted"/>